<dbReference type="Gene3D" id="3.40.50.11860">
    <property type="entry name" value="Diphthamide synthesis DPH1/DPH2 domain 3"/>
    <property type="match status" value="1"/>
</dbReference>
<sequence length="778" mass="89067">MKQKGENEIYAKYEVNLVVSIILKNNFTRVAIQLPDCMLEDSLTISNVIQQEIQKRRKGGPHGVKVDGVKVEGVKVEGVKVEDMKREAVNVETVKEEVKKTHAIESIPPTVPMTTAGDAGTCCGDDNNCQNEAHCSDMTNRSEPNGSSEEIDVNIYILGDTSLNECCEDYVNAEHVQSDFLVHYGNACQSFTIPYIPSVYIFNEVKEGKEVLYKNVIQDLKRNKIIGNDKTSIILCDVTYTSCIPSLVKCFFENSCKKVLLATPQGRRVDNVDPSVGSSSNMKKTDKMRLFFHIDENIVQGKTFLSDGYNNVNASDSSENMKTIHFCKKNEEIERLLESDMDEIDTNIIVCLHKIANNMEQKTCYGFYDNYITLDMTNDDCGGGKYAFLCGRLATKIMYNVKLEKFIYKVMKKEELSSQSWETFINGKIEKNTNIFLFPNGNVNLKNRCMLEYGNIADSVYIYEEQVATRRDNEDGEAEKKKTFFIGEKITISNSHFEKSGNPDKLLLRRYNLIEKCKLVDTFGILVANVNLKKNKEIKNLINYMLKSKGKKCYTIATNKLNSAKLENFSDIQMYILITCPEKSFLELSDFSKKIINPCELFIAYGYLEWQCKYFFEFSHLLTLPSVQHILENMNKGKYNTLWFHRSELHELENNPKQRSSSKNILPNESSNPPHRTEKMLQSENNPKTTDESSNLLEKYQDLIDHSLPIPVEEQRKFITMFHEKSPMCINFLGTLKENASREYRGVDMNYNIDIVPDIVQGDDGIAQRYESDIRFCG</sequence>
<dbReference type="SFLD" id="SFLDS00032">
    <property type="entry name" value="Radical_SAM_3-amino-3-carboxyp"/>
    <property type="match status" value="1"/>
</dbReference>
<dbReference type="Pfam" id="PF01866">
    <property type="entry name" value="Diphthamide_syn"/>
    <property type="match status" value="2"/>
</dbReference>
<dbReference type="GO" id="GO:0046872">
    <property type="term" value="F:metal ion binding"/>
    <property type="evidence" value="ECO:0007669"/>
    <property type="project" value="UniProtKB-KW"/>
</dbReference>
<dbReference type="InterPro" id="IPR016435">
    <property type="entry name" value="DPH1/DPH2"/>
</dbReference>
<dbReference type="InterPro" id="IPR042263">
    <property type="entry name" value="DPH1/DPH2_1"/>
</dbReference>
<comment type="caution">
    <text evidence="8">The sequence shown here is derived from an EMBL/GenBank/DDBJ whole genome shotgun (WGS) entry which is preliminary data.</text>
</comment>
<evidence type="ECO:0000256" key="7">
    <source>
        <dbReference type="SAM" id="MobiDB-lite"/>
    </source>
</evidence>
<evidence type="ECO:0000256" key="1">
    <source>
        <dbReference type="ARBA" id="ARBA00001966"/>
    </source>
</evidence>
<dbReference type="GO" id="GO:0090560">
    <property type="term" value="F:2-(3-amino-3-carboxypropyl)histidine synthase activity"/>
    <property type="evidence" value="ECO:0007669"/>
    <property type="project" value="InterPro"/>
</dbReference>
<evidence type="ECO:0000256" key="5">
    <source>
        <dbReference type="ARBA" id="ARBA00023004"/>
    </source>
</evidence>
<evidence type="ECO:0000313" key="9">
    <source>
        <dbReference type="Proteomes" id="UP000195521"/>
    </source>
</evidence>
<name>A0A1Y1JKX4_PLAGO</name>
<dbReference type="AlphaFoldDB" id="A0A1Y1JKX4"/>
<dbReference type="GeneID" id="39749678"/>
<dbReference type="Proteomes" id="UP000195521">
    <property type="component" value="Unassembled WGS sequence"/>
</dbReference>
<dbReference type="PANTHER" id="PTHR10762:SF2">
    <property type="entry name" value="2-(3-AMINO-3-CARBOXYPROPYL)HISTIDINE SYNTHASE SUBUNIT 2"/>
    <property type="match status" value="1"/>
</dbReference>
<dbReference type="GO" id="GO:0051536">
    <property type="term" value="F:iron-sulfur cluster binding"/>
    <property type="evidence" value="ECO:0007669"/>
    <property type="project" value="UniProtKB-KW"/>
</dbReference>
<dbReference type="Gene3D" id="3.40.50.11840">
    <property type="entry name" value="Diphthamide synthesis DPH1/DPH2 domain 1"/>
    <property type="match status" value="1"/>
</dbReference>
<dbReference type="NCBIfam" id="TIGR00322">
    <property type="entry name" value="diphth2_R"/>
    <property type="match status" value="2"/>
</dbReference>
<comment type="pathway">
    <text evidence="2">Protein modification; peptidyl-diphthamide biosynthesis.</text>
</comment>
<accession>A0A1Y1JKX4</accession>
<keyword evidence="4" id="KW-0479">Metal-binding</keyword>
<reference evidence="9" key="1">
    <citation type="submission" date="2017-04" db="EMBL/GenBank/DDBJ databases">
        <title>Plasmodium gonderi genome.</title>
        <authorList>
            <person name="Arisue N."/>
            <person name="Honma H."/>
            <person name="Kawai S."/>
            <person name="Tougan T."/>
            <person name="Tanabe K."/>
            <person name="Horii T."/>
        </authorList>
    </citation>
    <scope>NUCLEOTIDE SEQUENCE [LARGE SCALE GENOMIC DNA]</scope>
    <source>
        <strain evidence="9">ATCC 30045</strain>
    </source>
</reference>
<keyword evidence="5" id="KW-0408">Iron</keyword>
<evidence type="ECO:0000313" key="8">
    <source>
        <dbReference type="EMBL" id="GAW82940.1"/>
    </source>
</evidence>
<dbReference type="PANTHER" id="PTHR10762">
    <property type="entry name" value="DIPHTHAMIDE BIOSYNTHESIS PROTEIN"/>
    <property type="match status" value="1"/>
</dbReference>
<comment type="cofactor">
    <cofactor evidence="1">
        <name>[4Fe-4S] cluster</name>
        <dbReference type="ChEBI" id="CHEBI:49883"/>
    </cofactor>
</comment>
<organism evidence="8 9">
    <name type="scientific">Plasmodium gonderi</name>
    <dbReference type="NCBI Taxonomy" id="77519"/>
    <lineage>
        <taxon>Eukaryota</taxon>
        <taxon>Sar</taxon>
        <taxon>Alveolata</taxon>
        <taxon>Apicomplexa</taxon>
        <taxon>Aconoidasida</taxon>
        <taxon>Haemosporida</taxon>
        <taxon>Plasmodiidae</taxon>
        <taxon>Plasmodium</taxon>
        <taxon>Plasmodium (Plasmodium)</taxon>
    </lineage>
</organism>
<dbReference type="UniPathway" id="UPA00559"/>
<evidence type="ECO:0000256" key="2">
    <source>
        <dbReference type="ARBA" id="ARBA00005156"/>
    </source>
</evidence>
<proteinExistence type="inferred from homology"/>
<dbReference type="GO" id="GO:0017183">
    <property type="term" value="P:protein histidyl modification to diphthamide"/>
    <property type="evidence" value="ECO:0007669"/>
    <property type="project" value="UniProtKB-UniPathway"/>
</dbReference>
<evidence type="ECO:0000256" key="4">
    <source>
        <dbReference type="ARBA" id="ARBA00022723"/>
    </source>
</evidence>
<feature type="compositionally biased region" description="Polar residues" evidence="7">
    <location>
        <begin position="682"/>
        <end position="693"/>
    </location>
</feature>
<evidence type="ECO:0000256" key="3">
    <source>
        <dbReference type="ARBA" id="ARBA00006179"/>
    </source>
</evidence>
<dbReference type="RefSeq" id="XP_028545529.1">
    <property type="nucleotide sequence ID" value="XM_028689728.1"/>
</dbReference>
<evidence type="ECO:0000256" key="6">
    <source>
        <dbReference type="ARBA" id="ARBA00023014"/>
    </source>
</evidence>
<dbReference type="OMA" id="IEMYILL"/>
<protein>
    <submittedName>
        <fullName evidence="8">Diphthamide synthesis protein</fullName>
    </submittedName>
</protein>
<keyword evidence="9" id="KW-1185">Reference proteome</keyword>
<feature type="region of interest" description="Disordered" evidence="7">
    <location>
        <begin position="654"/>
        <end position="693"/>
    </location>
</feature>
<dbReference type="InterPro" id="IPR042265">
    <property type="entry name" value="DPH1/DPH2_3"/>
</dbReference>
<dbReference type="EMBL" id="BDQF01000014">
    <property type="protein sequence ID" value="GAW82940.1"/>
    <property type="molecule type" value="Genomic_DNA"/>
</dbReference>
<comment type="similarity">
    <text evidence="3">Belongs to the DPH1/DPH2 family. DPH2 subfamily.</text>
</comment>
<dbReference type="OrthoDB" id="361972at2759"/>
<gene>
    <name evidence="8" type="ORF">PGO_132120</name>
</gene>
<keyword evidence="6" id="KW-0411">Iron-sulfur</keyword>
<feature type="compositionally biased region" description="Polar residues" evidence="7">
    <location>
        <begin position="657"/>
        <end position="674"/>
    </location>
</feature>
<dbReference type="FunFam" id="3.40.50.11860:FF:000001">
    <property type="entry name" value="2-(3-amino-3-carboxypropyl)histidine synthase subunit 2"/>
    <property type="match status" value="1"/>
</dbReference>